<evidence type="ECO:0008006" key="3">
    <source>
        <dbReference type="Google" id="ProtNLM"/>
    </source>
</evidence>
<dbReference type="RefSeq" id="WP_378965917.1">
    <property type="nucleotide sequence ID" value="NZ_JBHTBJ010000005.1"/>
</dbReference>
<keyword evidence="2" id="KW-1185">Reference proteome</keyword>
<dbReference type="InterPro" id="IPR029063">
    <property type="entry name" value="SAM-dependent_MTases_sf"/>
</dbReference>
<reference evidence="2" key="1">
    <citation type="journal article" date="2019" name="Int. J. Syst. Evol. Microbiol.">
        <title>The Global Catalogue of Microorganisms (GCM) 10K type strain sequencing project: providing services to taxonomists for standard genome sequencing and annotation.</title>
        <authorList>
            <consortium name="The Broad Institute Genomics Platform"/>
            <consortium name="The Broad Institute Genome Sequencing Center for Infectious Disease"/>
            <person name="Wu L."/>
            <person name="Ma J."/>
        </authorList>
    </citation>
    <scope>NUCLEOTIDE SEQUENCE [LARGE SCALE GENOMIC DNA]</scope>
    <source>
        <strain evidence="2">XZYJT-10</strain>
    </source>
</reference>
<dbReference type="Proteomes" id="UP001596548">
    <property type="component" value="Unassembled WGS sequence"/>
</dbReference>
<sequence length="598" mass="64704">MSDAAALIPAQGSDYAAALTTPPADNLRRLGGEMFNWTDRDPRRGPQPPRGALLRHLIRGLAAPGRAVLVAGPVADDLVTVLVDGGATVTWLLRSLVDAEESARAHPQVTVLAGAAVKLDPAETFDLVVAVDGIDRLNSAEGEQMDAGQLVDRLAAAVRADGTLLLMHDNRLGVHHTVRLEPGGREAQDAAWYPVDDHDIHRPASRDQLVTRLTDAGLTVDVAYAAFPEPGVPTVLVGPGLLGNVSSPLRPRLGTVLSHAFALAYRGRPVLSDPRVLVTRALRAGAEETIAPAWLLIARAGANPSEAGELLVGDARGTFAYEVRGAATTVLEPLESPIERDGLRRVAEPLALAAESGYPLEERLLHLCATADLRRLRVELGQYESWLSAQPLDGPAAIADLADVLVTPDGPVLLPTRWQPTEPVEYETALVRALWAFAVQLITSARPHPWPITSSAVELTATLLGMVGRGVTDEQLRAAVDLHVRIEAAEFELTLAEQDARRLQLLAVTAGTASVDIPGFRELTEALWRQRYEASHLLAMMEWTEQIIQSRDNTLSKLDLEIQFYRRRLAGKALIAGRQAYRLATRDGKKAIKRLLRR</sequence>
<evidence type="ECO:0000313" key="2">
    <source>
        <dbReference type="Proteomes" id="UP001596548"/>
    </source>
</evidence>
<dbReference type="Gene3D" id="3.40.50.150">
    <property type="entry name" value="Vaccinia Virus protein VP39"/>
    <property type="match status" value="1"/>
</dbReference>
<accession>A0ABW2HQ76</accession>
<evidence type="ECO:0000313" key="1">
    <source>
        <dbReference type="EMBL" id="MFC7274228.1"/>
    </source>
</evidence>
<dbReference type="SUPFAM" id="SSF53335">
    <property type="entry name" value="S-adenosyl-L-methionine-dependent methyltransferases"/>
    <property type="match status" value="1"/>
</dbReference>
<organism evidence="1 2">
    <name type="scientific">Paractinoplanes rhizophilus</name>
    <dbReference type="NCBI Taxonomy" id="1416877"/>
    <lineage>
        <taxon>Bacteria</taxon>
        <taxon>Bacillati</taxon>
        <taxon>Actinomycetota</taxon>
        <taxon>Actinomycetes</taxon>
        <taxon>Micromonosporales</taxon>
        <taxon>Micromonosporaceae</taxon>
        <taxon>Paractinoplanes</taxon>
    </lineage>
</organism>
<gene>
    <name evidence="1" type="ORF">ACFQS1_09575</name>
</gene>
<protein>
    <recommendedName>
        <fullName evidence="3">Class I SAM-dependent methyltransferase</fullName>
    </recommendedName>
</protein>
<comment type="caution">
    <text evidence="1">The sequence shown here is derived from an EMBL/GenBank/DDBJ whole genome shotgun (WGS) entry which is preliminary data.</text>
</comment>
<name>A0ABW2HQ76_9ACTN</name>
<proteinExistence type="predicted"/>
<dbReference type="EMBL" id="JBHTBJ010000005">
    <property type="protein sequence ID" value="MFC7274228.1"/>
    <property type="molecule type" value="Genomic_DNA"/>
</dbReference>